<gene>
    <name evidence="1" type="ORF">SCALOS_LOCUS5397</name>
</gene>
<feature type="non-terminal residue" evidence="1">
    <location>
        <position position="1"/>
    </location>
</feature>
<accession>A0ACA9LXM7</accession>
<sequence>KSLCLNSTYMMHYGTVSIEMKACGVGGVITALCTMSKGGDELDWETVGKDITHAQTDFFYRGIHQTGIDFFTHSIPGGGTIDSDFHTYTIEWGPEKTIWSIDGFVVRTLEKDSTLENGIYKYPSQPSHIQISIWDGSGSNGTSQWSNGPIDWNKSPGMYSSYIKKVSITCDPKYNYVIH</sequence>
<dbReference type="Proteomes" id="UP000789860">
    <property type="component" value="Unassembled WGS sequence"/>
</dbReference>
<name>A0ACA9LXM7_9GLOM</name>
<comment type="caution">
    <text evidence="1">The sequence shown here is derived from an EMBL/GenBank/DDBJ whole genome shotgun (WGS) entry which is preliminary data.</text>
</comment>
<evidence type="ECO:0000313" key="2">
    <source>
        <dbReference type="Proteomes" id="UP000789860"/>
    </source>
</evidence>
<dbReference type="EMBL" id="CAJVPM010008711">
    <property type="protein sequence ID" value="CAG8557569.1"/>
    <property type="molecule type" value="Genomic_DNA"/>
</dbReference>
<protein>
    <submittedName>
        <fullName evidence="1">3134_t:CDS:1</fullName>
    </submittedName>
</protein>
<proteinExistence type="predicted"/>
<organism evidence="1 2">
    <name type="scientific">Scutellospora calospora</name>
    <dbReference type="NCBI Taxonomy" id="85575"/>
    <lineage>
        <taxon>Eukaryota</taxon>
        <taxon>Fungi</taxon>
        <taxon>Fungi incertae sedis</taxon>
        <taxon>Mucoromycota</taxon>
        <taxon>Glomeromycotina</taxon>
        <taxon>Glomeromycetes</taxon>
        <taxon>Diversisporales</taxon>
        <taxon>Gigasporaceae</taxon>
        <taxon>Scutellospora</taxon>
    </lineage>
</organism>
<evidence type="ECO:0000313" key="1">
    <source>
        <dbReference type="EMBL" id="CAG8557569.1"/>
    </source>
</evidence>
<keyword evidence="2" id="KW-1185">Reference proteome</keyword>
<reference evidence="1" key="1">
    <citation type="submission" date="2021-06" db="EMBL/GenBank/DDBJ databases">
        <authorList>
            <person name="Kallberg Y."/>
            <person name="Tangrot J."/>
            <person name="Rosling A."/>
        </authorList>
    </citation>
    <scope>NUCLEOTIDE SEQUENCE</scope>
    <source>
        <strain evidence="1">AU212A</strain>
    </source>
</reference>